<dbReference type="Gene3D" id="2.180.10.10">
    <property type="entry name" value="RHS repeat-associated core"/>
    <property type="match status" value="1"/>
</dbReference>
<accession>A0A699T896</accession>
<feature type="compositionally biased region" description="Pro residues" evidence="1">
    <location>
        <begin position="24"/>
        <end position="38"/>
    </location>
</feature>
<gene>
    <name evidence="2" type="ORF">Tci_877547</name>
</gene>
<evidence type="ECO:0000313" key="2">
    <source>
        <dbReference type="EMBL" id="GFD05578.1"/>
    </source>
</evidence>
<proteinExistence type="predicted"/>
<organism evidence="2">
    <name type="scientific">Tanacetum cinerariifolium</name>
    <name type="common">Dalmatian daisy</name>
    <name type="synonym">Chrysanthemum cinerariifolium</name>
    <dbReference type="NCBI Taxonomy" id="118510"/>
    <lineage>
        <taxon>Eukaryota</taxon>
        <taxon>Viridiplantae</taxon>
        <taxon>Streptophyta</taxon>
        <taxon>Embryophyta</taxon>
        <taxon>Tracheophyta</taxon>
        <taxon>Spermatophyta</taxon>
        <taxon>Magnoliopsida</taxon>
        <taxon>eudicotyledons</taxon>
        <taxon>Gunneridae</taxon>
        <taxon>Pentapetalae</taxon>
        <taxon>asterids</taxon>
        <taxon>campanulids</taxon>
        <taxon>Asterales</taxon>
        <taxon>Asteraceae</taxon>
        <taxon>Asteroideae</taxon>
        <taxon>Anthemideae</taxon>
        <taxon>Anthemidinae</taxon>
        <taxon>Tanacetum</taxon>
    </lineage>
</organism>
<reference evidence="2" key="1">
    <citation type="journal article" date="2019" name="Sci. Rep.">
        <title>Draft genome of Tanacetum cinerariifolium, the natural source of mosquito coil.</title>
        <authorList>
            <person name="Yamashiro T."/>
            <person name="Shiraishi A."/>
            <person name="Satake H."/>
            <person name="Nakayama K."/>
        </authorList>
    </citation>
    <scope>NUCLEOTIDE SEQUENCE</scope>
</reference>
<feature type="non-terminal residue" evidence="2">
    <location>
        <position position="1"/>
    </location>
</feature>
<name>A0A699T896_TANCI</name>
<protein>
    <submittedName>
        <fullName evidence="2">Uncharacterized protein</fullName>
    </submittedName>
</protein>
<feature type="non-terminal residue" evidence="2">
    <location>
        <position position="163"/>
    </location>
</feature>
<evidence type="ECO:0000256" key="1">
    <source>
        <dbReference type="SAM" id="MobiDB-lite"/>
    </source>
</evidence>
<dbReference type="EMBL" id="BKCJ011219275">
    <property type="protein sequence ID" value="GFD05578.1"/>
    <property type="molecule type" value="Genomic_DNA"/>
</dbReference>
<dbReference type="AlphaFoldDB" id="A0A699T896"/>
<sequence>GTVGVRNPDATAGVPAVARRACPARPPHPPQYPAQRPPPVKRARPWRDNAARGPASVCALHTHTPTLSVTDPRGLPVRSVFFHRTRADESATERVDRSGYDPAGRLTQRWDPRLWRRAGQDSGTPSNLSFILSLTAQPLLSERVDAGWDVAFCGSAGERRCRW</sequence>
<comment type="caution">
    <text evidence="2">The sequence shown here is derived from an EMBL/GenBank/DDBJ whole genome shotgun (WGS) entry which is preliminary data.</text>
</comment>
<feature type="region of interest" description="Disordered" evidence="1">
    <location>
        <begin position="1"/>
        <end position="53"/>
    </location>
</feature>